<organism evidence="2 3">
    <name type="scientific">Oidiodendron maius (strain Zn)</name>
    <dbReference type="NCBI Taxonomy" id="913774"/>
    <lineage>
        <taxon>Eukaryota</taxon>
        <taxon>Fungi</taxon>
        <taxon>Dikarya</taxon>
        <taxon>Ascomycota</taxon>
        <taxon>Pezizomycotina</taxon>
        <taxon>Leotiomycetes</taxon>
        <taxon>Leotiomycetes incertae sedis</taxon>
        <taxon>Myxotrichaceae</taxon>
        <taxon>Oidiodendron</taxon>
    </lineage>
</organism>
<feature type="region of interest" description="Disordered" evidence="1">
    <location>
        <begin position="1"/>
        <end position="23"/>
    </location>
</feature>
<dbReference type="HOGENOM" id="CLU_1669910_0_0_1"/>
<evidence type="ECO:0000313" key="3">
    <source>
        <dbReference type="Proteomes" id="UP000054321"/>
    </source>
</evidence>
<dbReference type="InParanoid" id="A0A0C3DWR0"/>
<proteinExistence type="predicted"/>
<reference evidence="2 3" key="1">
    <citation type="submission" date="2014-04" db="EMBL/GenBank/DDBJ databases">
        <authorList>
            <consortium name="DOE Joint Genome Institute"/>
            <person name="Kuo A."/>
            <person name="Martino E."/>
            <person name="Perotto S."/>
            <person name="Kohler A."/>
            <person name="Nagy L.G."/>
            <person name="Floudas D."/>
            <person name="Copeland A."/>
            <person name="Barry K.W."/>
            <person name="Cichocki N."/>
            <person name="Veneault-Fourrey C."/>
            <person name="LaButti K."/>
            <person name="Lindquist E.A."/>
            <person name="Lipzen A."/>
            <person name="Lundell T."/>
            <person name="Morin E."/>
            <person name="Murat C."/>
            <person name="Sun H."/>
            <person name="Tunlid A."/>
            <person name="Henrissat B."/>
            <person name="Grigoriev I.V."/>
            <person name="Hibbett D.S."/>
            <person name="Martin F."/>
            <person name="Nordberg H.P."/>
            <person name="Cantor M.N."/>
            <person name="Hua S.X."/>
        </authorList>
    </citation>
    <scope>NUCLEOTIDE SEQUENCE [LARGE SCALE GENOMIC DNA]</scope>
    <source>
        <strain evidence="2 3">Zn</strain>
    </source>
</reference>
<evidence type="ECO:0000256" key="1">
    <source>
        <dbReference type="SAM" id="MobiDB-lite"/>
    </source>
</evidence>
<sequence>MTRLIAQSPVREPKVHKGRTVTTSRSSNIEAFLAQMVGTEHATDPCTHFASSSGVFAQCVTVTGLFLGSCAKCHYGSEGARCSFPVVEVGNSDRLSPAPNRPSQAPIHRHRCNASMSSSPSVMSSSPSSMSSSLSGTHHHRRAPVRLARYARRLEERF</sequence>
<reference evidence="3" key="2">
    <citation type="submission" date="2015-01" db="EMBL/GenBank/DDBJ databases">
        <title>Evolutionary Origins and Diversification of the Mycorrhizal Mutualists.</title>
        <authorList>
            <consortium name="DOE Joint Genome Institute"/>
            <consortium name="Mycorrhizal Genomics Consortium"/>
            <person name="Kohler A."/>
            <person name="Kuo A."/>
            <person name="Nagy L.G."/>
            <person name="Floudas D."/>
            <person name="Copeland A."/>
            <person name="Barry K.W."/>
            <person name="Cichocki N."/>
            <person name="Veneault-Fourrey C."/>
            <person name="LaButti K."/>
            <person name="Lindquist E.A."/>
            <person name="Lipzen A."/>
            <person name="Lundell T."/>
            <person name="Morin E."/>
            <person name="Murat C."/>
            <person name="Riley R."/>
            <person name="Ohm R."/>
            <person name="Sun H."/>
            <person name="Tunlid A."/>
            <person name="Henrissat B."/>
            <person name="Grigoriev I.V."/>
            <person name="Hibbett D.S."/>
            <person name="Martin F."/>
        </authorList>
    </citation>
    <scope>NUCLEOTIDE SEQUENCE [LARGE SCALE GENOMIC DNA]</scope>
    <source>
        <strain evidence="3">Zn</strain>
    </source>
</reference>
<dbReference type="AlphaFoldDB" id="A0A0C3DWR0"/>
<dbReference type="EMBL" id="KN832871">
    <property type="protein sequence ID" value="KIN06563.1"/>
    <property type="molecule type" value="Genomic_DNA"/>
</dbReference>
<feature type="compositionally biased region" description="Low complexity" evidence="1">
    <location>
        <begin position="115"/>
        <end position="135"/>
    </location>
</feature>
<gene>
    <name evidence="2" type="ORF">OIDMADRAFT_176614</name>
</gene>
<feature type="region of interest" description="Disordered" evidence="1">
    <location>
        <begin position="93"/>
        <end position="145"/>
    </location>
</feature>
<dbReference type="OrthoDB" id="4338738at2759"/>
<dbReference type="InterPro" id="IPR022190">
    <property type="entry name" value="DUF3716"/>
</dbReference>
<dbReference type="Pfam" id="PF12511">
    <property type="entry name" value="DUF3716"/>
    <property type="match status" value="1"/>
</dbReference>
<protein>
    <submittedName>
        <fullName evidence="2">Uncharacterized protein</fullName>
    </submittedName>
</protein>
<evidence type="ECO:0000313" key="2">
    <source>
        <dbReference type="EMBL" id="KIN06563.1"/>
    </source>
</evidence>
<accession>A0A0C3DWR0</accession>
<dbReference type="Proteomes" id="UP000054321">
    <property type="component" value="Unassembled WGS sequence"/>
</dbReference>
<name>A0A0C3DWR0_OIDMZ</name>
<keyword evidence="3" id="KW-1185">Reference proteome</keyword>